<dbReference type="NCBIfam" id="TIGR03916">
    <property type="entry name" value="rSAM_link_UDG"/>
    <property type="match status" value="1"/>
</dbReference>
<keyword evidence="3" id="KW-0408">Iron</keyword>
<evidence type="ECO:0000256" key="2">
    <source>
        <dbReference type="ARBA" id="ARBA00022723"/>
    </source>
</evidence>
<dbReference type="InterPro" id="IPR058240">
    <property type="entry name" value="rSAM_sf"/>
</dbReference>
<dbReference type="Gene3D" id="1.10.150.320">
    <property type="entry name" value="Photosystem II 12 kDa extrinsic protein"/>
    <property type="match status" value="1"/>
</dbReference>
<dbReference type="EMBL" id="CP120678">
    <property type="protein sequence ID" value="WIW69811.1"/>
    <property type="molecule type" value="Genomic_DNA"/>
</dbReference>
<accession>A0A9Y2ES07</accession>
<dbReference type="InterPro" id="IPR007197">
    <property type="entry name" value="rSAM"/>
</dbReference>
<keyword evidence="1" id="KW-0949">S-adenosyl-L-methionine</keyword>
<dbReference type="SUPFAM" id="SSF102114">
    <property type="entry name" value="Radical SAM enzymes"/>
    <property type="match status" value="1"/>
</dbReference>
<reference evidence="5" key="1">
    <citation type="submission" date="2023-03" db="EMBL/GenBank/DDBJ databases">
        <title>Selenobaculum gbiensis gen. nov. sp. nov., a new bacterium isolated from the gut microbiota of IBD patient.</title>
        <authorList>
            <person name="Yeo S."/>
            <person name="Park H."/>
            <person name="Huh C.S."/>
        </authorList>
    </citation>
    <scope>NUCLEOTIDE SEQUENCE</scope>
    <source>
        <strain evidence="5">ICN-92133</strain>
    </source>
</reference>
<evidence type="ECO:0000313" key="6">
    <source>
        <dbReference type="Proteomes" id="UP001243623"/>
    </source>
</evidence>
<keyword evidence="2" id="KW-0479">Metal-binding</keyword>
<evidence type="ECO:0000313" key="5">
    <source>
        <dbReference type="EMBL" id="WIW69811.1"/>
    </source>
</evidence>
<dbReference type="Gene3D" id="3.20.20.70">
    <property type="entry name" value="Aldolase class I"/>
    <property type="match status" value="1"/>
</dbReference>
<dbReference type="Pfam" id="PF12836">
    <property type="entry name" value="HHH_3"/>
    <property type="match status" value="1"/>
</dbReference>
<dbReference type="SFLD" id="SFLDS00029">
    <property type="entry name" value="Radical_SAM"/>
    <property type="match status" value="1"/>
</dbReference>
<name>A0A9Y2ES07_9FIRM</name>
<evidence type="ECO:0000256" key="3">
    <source>
        <dbReference type="ARBA" id="ARBA00023004"/>
    </source>
</evidence>
<dbReference type="KEGG" id="sgbi:P3F81_07750"/>
<dbReference type="PANTHER" id="PTHR21180:SF9">
    <property type="entry name" value="TYPE II SECRETION SYSTEM PROTEIN K"/>
    <property type="match status" value="1"/>
</dbReference>
<dbReference type="GO" id="GO:0046872">
    <property type="term" value="F:metal ion binding"/>
    <property type="evidence" value="ECO:0007669"/>
    <property type="project" value="UniProtKB-KW"/>
</dbReference>
<keyword evidence="6" id="KW-1185">Reference proteome</keyword>
<dbReference type="InterPro" id="IPR051675">
    <property type="entry name" value="Endo/Exo/Phosphatase_dom_1"/>
</dbReference>
<protein>
    <submittedName>
        <fullName evidence="5">DNA modification/repair radical SAM protein</fullName>
    </submittedName>
</protein>
<evidence type="ECO:0000256" key="4">
    <source>
        <dbReference type="ARBA" id="ARBA00023014"/>
    </source>
</evidence>
<dbReference type="Proteomes" id="UP001243623">
    <property type="component" value="Chromosome"/>
</dbReference>
<keyword evidence="4" id="KW-0411">Iron-sulfur</keyword>
<dbReference type="InterPro" id="IPR023874">
    <property type="entry name" value="DNA_rSAM_put"/>
</dbReference>
<proteinExistence type="predicted"/>
<dbReference type="AlphaFoldDB" id="A0A9Y2ES07"/>
<dbReference type="SUPFAM" id="SSF47781">
    <property type="entry name" value="RuvA domain 2-like"/>
    <property type="match status" value="1"/>
</dbReference>
<dbReference type="PANTHER" id="PTHR21180">
    <property type="entry name" value="ENDONUCLEASE/EXONUCLEASE/PHOSPHATASE FAMILY DOMAIN-CONTAINING PROTEIN 1"/>
    <property type="match status" value="1"/>
</dbReference>
<organism evidence="5 6">
    <name type="scientific">Selenobaculum gibii</name>
    <dbReference type="NCBI Taxonomy" id="3054208"/>
    <lineage>
        <taxon>Bacteria</taxon>
        <taxon>Bacillati</taxon>
        <taxon>Bacillota</taxon>
        <taxon>Negativicutes</taxon>
        <taxon>Selenomonadales</taxon>
        <taxon>Selenomonadaceae</taxon>
        <taxon>Selenobaculum</taxon>
    </lineage>
</organism>
<dbReference type="CDD" id="cd01335">
    <property type="entry name" value="Radical_SAM"/>
    <property type="match status" value="1"/>
</dbReference>
<dbReference type="InterPro" id="IPR013785">
    <property type="entry name" value="Aldolase_TIM"/>
</dbReference>
<dbReference type="SFLD" id="SFLDG01102">
    <property type="entry name" value="Uncharacterised_Radical_SAM_Su"/>
    <property type="match status" value="1"/>
</dbReference>
<sequence>MDVFEKLKILSDAAKYDASCTSSGVNRKAGRGQIGSAAACGICHSFSGDGRCISLLKVLMTNACIYNCQYCINRRSNDVARATFTPRELADLTIQFYRRNYIEGLFLSSGILKNPDYTCERLIETLKILRKEYRFSGYIHAKAIPGADEILLAELGLLADRVSVNIEMPSQASLALMAPDKTKQSILKPMGYIAGRLNEHKRELVKYRHVPQFVPAGQSTQMVIGATKDTDWKIVQLTENLYKSYQLKRVYFSAYRAVNDNGLLPTVERQPPLWREHRLYQADWLLRFYGFSAKELLTVEQPNFNPYLDPKSHWALQHFDHFPVDINRASIDDLIRVPGIGVVSAKRIIIARKTTAITFEGLKKLGVLLKRAKYFISYKGKKAEEVKISPQLMMKSLVSTKVLQQYRQQFPLQGDRVQLSLFESLPVLPSGFEGAGLLL</sequence>
<gene>
    <name evidence="5" type="ORF">P3F81_07750</name>
</gene>
<dbReference type="RefSeq" id="WP_147669871.1">
    <property type="nucleotide sequence ID" value="NZ_CP120678.1"/>
</dbReference>
<dbReference type="InterPro" id="IPR010994">
    <property type="entry name" value="RuvA_2-like"/>
</dbReference>
<dbReference type="GO" id="GO:0051536">
    <property type="term" value="F:iron-sulfur cluster binding"/>
    <property type="evidence" value="ECO:0007669"/>
    <property type="project" value="UniProtKB-KW"/>
</dbReference>
<evidence type="ECO:0000256" key="1">
    <source>
        <dbReference type="ARBA" id="ARBA00022691"/>
    </source>
</evidence>
<dbReference type="GO" id="GO:0003824">
    <property type="term" value="F:catalytic activity"/>
    <property type="evidence" value="ECO:0007669"/>
    <property type="project" value="InterPro"/>
</dbReference>